<evidence type="ECO:0000259" key="5">
    <source>
        <dbReference type="PROSITE" id="PS51050"/>
    </source>
</evidence>
<evidence type="ECO:0000313" key="6">
    <source>
        <dbReference type="EMBL" id="KAK9808663.1"/>
    </source>
</evidence>
<feature type="region of interest" description="Disordered" evidence="4">
    <location>
        <begin position="49"/>
        <end position="91"/>
    </location>
</feature>
<evidence type="ECO:0000256" key="2">
    <source>
        <dbReference type="ARBA" id="ARBA00022771"/>
    </source>
</evidence>
<evidence type="ECO:0000256" key="1">
    <source>
        <dbReference type="ARBA" id="ARBA00022723"/>
    </source>
</evidence>
<name>A0AAW1PJA9_9CHLO</name>
<evidence type="ECO:0000256" key="3">
    <source>
        <dbReference type="ARBA" id="ARBA00022833"/>
    </source>
</evidence>
<keyword evidence="2" id="KW-0863">Zinc-finger</keyword>
<dbReference type="GO" id="GO:0008270">
    <property type="term" value="F:zinc ion binding"/>
    <property type="evidence" value="ECO:0007669"/>
    <property type="project" value="UniProtKB-KW"/>
</dbReference>
<protein>
    <recommendedName>
        <fullName evidence="5">CW-type domain-containing protein</fullName>
    </recommendedName>
</protein>
<keyword evidence="1" id="KW-0479">Metal-binding</keyword>
<gene>
    <name evidence="6" type="ORF">WJX72_001520</name>
</gene>
<sequence>MAAEAPSISGRLLLATMRSGPFISATSHTILQLGQRPPQVVEADVEDSEEFLTGGGGKAGGPASGGKASKSGSKARKSRAAAPGAALGKKGRGSMTLMDLIEAGTIVPGRNKITVVYKGITYTASLNRDGMIIYQGKKFQSATSFSIHCKRLQTPNKQGDDGWKSVLYEGQPLESYRKRFYAKGKVPVKRAPGSEADLDEEDYDMLEEPAPVEPAPAQEAEAHGTDQWVQCDRCRTWRIVPDKDWPGVQDDPRDHWWCEYATWDVTKLTPFAPPCQAG</sequence>
<dbReference type="InterPro" id="IPR040843">
    <property type="entry name" value="RAMA"/>
</dbReference>
<organism evidence="6 7">
    <name type="scientific">[Myrmecia] bisecta</name>
    <dbReference type="NCBI Taxonomy" id="41462"/>
    <lineage>
        <taxon>Eukaryota</taxon>
        <taxon>Viridiplantae</taxon>
        <taxon>Chlorophyta</taxon>
        <taxon>core chlorophytes</taxon>
        <taxon>Trebouxiophyceae</taxon>
        <taxon>Trebouxiales</taxon>
        <taxon>Trebouxiaceae</taxon>
        <taxon>Myrmecia</taxon>
    </lineage>
</organism>
<dbReference type="InterPro" id="IPR011124">
    <property type="entry name" value="Znf_CW"/>
</dbReference>
<keyword evidence="7" id="KW-1185">Reference proteome</keyword>
<dbReference type="Proteomes" id="UP001489004">
    <property type="component" value="Unassembled WGS sequence"/>
</dbReference>
<dbReference type="Pfam" id="PF18755">
    <property type="entry name" value="RAMA"/>
    <property type="match status" value="1"/>
</dbReference>
<feature type="compositionally biased region" description="Gly residues" evidence="4">
    <location>
        <begin position="53"/>
        <end position="64"/>
    </location>
</feature>
<feature type="domain" description="CW-type" evidence="5">
    <location>
        <begin position="222"/>
        <end position="278"/>
    </location>
</feature>
<evidence type="ECO:0000313" key="7">
    <source>
        <dbReference type="Proteomes" id="UP001489004"/>
    </source>
</evidence>
<comment type="caution">
    <text evidence="6">The sequence shown here is derived from an EMBL/GenBank/DDBJ whole genome shotgun (WGS) entry which is preliminary data.</text>
</comment>
<dbReference type="AlphaFoldDB" id="A0AAW1PJA9"/>
<dbReference type="EMBL" id="JALJOR010000011">
    <property type="protein sequence ID" value="KAK9808663.1"/>
    <property type="molecule type" value="Genomic_DNA"/>
</dbReference>
<keyword evidence="3" id="KW-0862">Zinc</keyword>
<dbReference type="Gene3D" id="3.30.40.100">
    <property type="match status" value="1"/>
</dbReference>
<dbReference type="Pfam" id="PF07496">
    <property type="entry name" value="zf-CW"/>
    <property type="match status" value="1"/>
</dbReference>
<proteinExistence type="predicted"/>
<dbReference type="PROSITE" id="PS51050">
    <property type="entry name" value="ZF_CW"/>
    <property type="match status" value="1"/>
</dbReference>
<accession>A0AAW1PJA9</accession>
<evidence type="ECO:0000256" key="4">
    <source>
        <dbReference type="SAM" id="MobiDB-lite"/>
    </source>
</evidence>
<reference evidence="6 7" key="1">
    <citation type="journal article" date="2024" name="Nat. Commun.">
        <title>Phylogenomics reveals the evolutionary origins of lichenization in chlorophyte algae.</title>
        <authorList>
            <person name="Puginier C."/>
            <person name="Libourel C."/>
            <person name="Otte J."/>
            <person name="Skaloud P."/>
            <person name="Haon M."/>
            <person name="Grisel S."/>
            <person name="Petersen M."/>
            <person name="Berrin J.G."/>
            <person name="Delaux P.M."/>
            <person name="Dal Grande F."/>
            <person name="Keller J."/>
        </authorList>
    </citation>
    <scope>NUCLEOTIDE SEQUENCE [LARGE SCALE GENOMIC DNA]</scope>
    <source>
        <strain evidence="6 7">SAG 2043</strain>
    </source>
</reference>